<gene>
    <name evidence="3" type="ORF">HRJ53_24005</name>
</gene>
<reference evidence="3" key="1">
    <citation type="submission" date="2020-06" db="EMBL/GenBank/DDBJ databases">
        <title>Legume-microbial interactions unlock mineral nutrients during tropical forest succession.</title>
        <authorList>
            <person name="Epihov D.Z."/>
        </authorList>
    </citation>
    <scope>NUCLEOTIDE SEQUENCE [LARGE SCALE GENOMIC DNA]</scope>
    <source>
        <strain evidence="3">Pan2503</strain>
    </source>
</reference>
<accession>A0A7V8NVK8</accession>
<dbReference type="Pfam" id="PF01895">
    <property type="entry name" value="PhoU"/>
    <property type="match status" value="1"/>
</dbReference>
<proteinExistence type="inferred from homology"/>
<dbReference type="GO" id="GO:0030643">
    <property type="term" value="P:intracellular phosphate ion homeostasis"/>
    <property type="evidence" value="ECO:0007669"/>
    <property type="project" value="InterPro"/>
</dbReference>
<dbReference type="GO" id="GO:0045936">
    <property type="term" value="P:negative regulation of phosphate metabolic process"/>
    <property type="evidence" value="ECO:0007669"/>
    <property type="project" value="InterPro"/>
</dbReference>
<dbReference type="SUPFAM" id="SSF109755">
    <property type="entry name" value="PhoU-like"/>
    <property type="match status" value="1"/>
</dbReference>
<dbReference type="Gene3D" id="1.20.58.220">
    <property type="entry name" value="Phosphate transport system protein phou homolog 2, domain 2"/>
    <property type="match status" value="1"/>
</dbReference>
<comment type="caution">
    <text evidence="3">The sequence shown here is derived from an EMBL/GenBank/DDBJ whole genome shotgun (WGS) entry which is preliminary data.</text>
</comment>
<dbReference type="InterPro" id="IPR038078">
    <property type="entry name" value="PhoU-like_sf"/>
</dbReference>
<organism evidence="3 4">
    <name type="scientific">Candidatus Acidiferrum panamense</name>
    <dbReference type="NCBI Taxonomy" id="2741543"/>
    <lineage>
        <taxon>Bacteria</taxon>
        <taxon>Pseudomonadati</taxon>
        <taxon>Acidobacteriota</taxon>
        <taxon>Terriglobia</taxon>
        <taxon>Candidatus Acidiferrales</taxon>
        <taxon>Candidatus Acidiferrum</taxon>
    </lineage>
</organism>
<evidence type="ECO:0000313" key="3">
    <source>
        <dbReference type="EMBL" id="MBA0088060.1"/>
    </source>
</evidence>
<evidence type="ECO:0000259" key="2">
    <source>
        <dbReference type="Pfam" id="PF01895"/>
    </source>
</evidence>
<dbReference type="EMBL" id="JACDQQ010002318">
    <property type="protein sequence ID" value="MBA0088060.1"/>
    <property type="molecule type" value="Genomic_DNA"/>
</dbReference>
<dbReference type="AlphaFoldDB" id="A0A7V8NVK8"/>
<dbReference type="InterPro" id="IPR028366">
    <property type="entry name" value="PhoU"/>
</dbReference>
<dbReference type="Proteomes" id="UP000567293">
    <property type="component" value="Unassembled WGS sequence"/>
</dbReference>
<dbReference type="PANTHER" id="PTHR42930">
    <property type="entry name" value="PHOSPHATE-SPECIFIC TRANSPORT SYSTEM ACCESSORY PROTEIN PHOU"/>
    <property type="match status" value="1"/>
</dbReference>
<feature type="domain" description="PhoU" evidence="2">
    <location>
        <begin position="17"/>
        <end position="102"/>
    </location>
</feature>
<dbReference type="PANTHER" id="PTHR42930:SF3">
    <property type="entry name" value="PHOSPHATE-SPECIFIC TRANSPORT SYSTEM ACCESSORY PROTEIN PHOU"/>
    <property type="match status" value="1"/>
</dbReference>
<keyword evidence="4" id="KW-1185">Reference proteome</keyword>
<name>A0A7V8NVK8_9BACT</name>
<feature type="non-terminal residue" evidence="3">
    <location>
        <position position="121"/>
    </location>
</feature>
<evidence type="ECO:0000313" key="4">
    <source>
        <dbReference type="Proteomes" id="UP000567293"/>
    </source>
</evidence>
<sequence>MERHFEKDMNILKERLLWMGSLAERSVHQAVHAVLESDDALANRVLEEEDAINELQLEIDDRVVQLLALHQLMATDLRFVLAISRINNDLERIGDQAVNIAQGALRILRHPRVKPYVDLPR</sequence>
<comment type="similarity">
    <text evidence="1">Belongs to the PhoU family.</text>
</comment>
<dbReference type="InterPro" id="IPR026022">
    <property type="entry name" value="PhoU_dom"/>
</dbReference>
<protein>
    <submittedName>
        <fullName evidence="3">Phosphate transport system regulatory protein PhoU</fullName>
    </submittedName>
</protein>
<evidence type="ECO:0000256" key="1">
    <source>
        <dbReference type="ARBA" id="ARBA00008107"/>
    </source>
</evidence>